<feature type="transmembrane region" description="Helical" evidence="1">
    <location>
        <begin position="20"/>
        <end position="43"/>
    </location>
</feature>
<gene>
    <name evidence="2" type="ORF">H9831_04790</name>
</gene>
<reference evidence="2" key="2">
    <citation type="submission" date="2021-04" db="EMBL/GenBank/DDBJ databases">
        <authorList>
            <person name="Gilroy R."/>
        </authorList>
    </citation>
    <scope>NUCLEOTIDE SEQUENCE</scope>
    <source>
        <strain evidence="2">ChiSxjej3B15-24422</strain>
    </source>
</reference>
<feature type="transmembrane region" description="Helical" evidence="1">
    <location>
        <begin position="124"/>
        <end position="141"/>
    </location>
</feature>
<reference evidence="2" key="1">
    <citation type="journal article" date="2021" name="PeerJ">
        <title>Extensive microbial diversity within the chicken gut microbiome revealed by metagenomics and culture.</title>
        <authorList>
            <person name="Gilroy R."/>
            <person name="Ravi A."/>
            <person name="Getino M."/>
            <person name="Pursley I."/>
            <person name="Horton D.L."/>
            <person name="Alikhan N.F."/>
            <person name="Baker D."/>
            <person name="Gharbi K."/>
            <person name="Hall N."/>
            <person name="Watson M."/>
            <person name="Adriaenssens E.M."/>
            <person name="Foster-Nyarko E."/>
            <person name="Jarju S."/>
            <person name="Secka A."/>
            <person name="Antonio M."/>
            <person name="Oren A."/>
            <person name="Chaudhuri R.R."/>
            <person name="La Ragione R."/>
            <person name="Hildebrand F."/>
            <person name="Pallen M.J."/>
        </authorList>
    </citation>
    <scope>NUCLEOTIDE SEQUENCE</scope>
    <source>
        <strain evidence="2">ChiSxjej3B15-24422</strain>
    </source>
</reference>
<dbReference type="InterPro" id="IPR032531">
    <property type="entry name" value="DUF4956"/>
</dbReference>
<evidence type="ECO:0000256" key="1">
    <source>
        <dbReference type="SAM" id="Phobius"/>
    </source>
</evidence>
<feature type="transmembrane region" description="Helical" evidence="1">
    <location>
        <begin position="55"/>
        <end position="72"/>
    </location>
</feature>
<sequence length="224" mass="25009">MSFQDIIKNSFLETMENNTLSTASICITLGIAILFCLYIYAVYYLSQRKGFYSKQFNIVLGVLPVVTAGIILAMQSNLVISLGMVGALSIVRFRTAVKEPKDLLFLFWSIGTGIILGARNYELALLISLVVTILLFLLELIPEGRPSLLLVINMDREGREDELMNTVQKFCAGPRVKSRSRTAEGTDLIIECRTRQERELLDSVSALRHIQNASLISHDGEAVY</sequence>
<dbReference type="Proteomes" id="UP000824007">
    <property type="component" value="Unassembled WGS sequence"/>
</dbReference>
<name>A0A9D1YNG9_9FIRM</name>
<protein>
    <submittedName>
        <fullName evidence="2">DUF4956 domain-containing protein</fullName>
    </submittedName>
</protein>
<evidence type="ECO:0000313" key="3">
    <source>
        <dbReference type="Proteomes" id="UP000824007"/>
    </source>
</evidence>
<dbReference type="Pfam" id="PF16316">
    <property type="entry name" value="DUF4956"/>
    <property type="match status" value="1"/>
</dbReference>
<accession>A0A9D1YNG9</accession>
<dbReference type="EMBL" id="DXDD01000064">
    <property type="protein sequence ID" value="HIY59984.1"/>
    <property type="molecule type" value="Genomic_DNA"/>
</dbReference>
<proteinExistence type="predicted"/>
<keyword evidence="1" id="KW-0472">Membrane</keyword>
<dbReference type="AlphaFoldDB" id="A0A9D1YNG9"/>
<evidence type="ECO:0000313" key="2">
    <source>
        <dbReference type="EMBL" id="HIY59984.1"/>
    </source>
</evidence>
<keyword evidence="1" id="KW-0812">Transmembrane</keyword>
<comment type="caution">
    <text evidence="2">The sequence shown here is derived from an EMBL/GenBank/DDBJ whole genome shotgun (WGS) entry which is preliminary data.</text>
</comment>
<organism evidence="2 3">
    <name type="scientific">Candidatus Eisenbergiella pullistercoris</name>
    <dbReference type="NCBI Taxonomy" id="2838555"/>
    <lineage>
        <taxon>Bacteria</taxon>
        <taxon>Bacillati</taxon>
        <taxon>Bacillota</taxon>
        <taxon>Clostridia</taxon>
        <taxon>Lachnospirales</taxon>
        <taxon>Lachnospiraceae</taxon>
        <taxon>Eisenbergiella</taxon>
    </lineage>
</organism>
<keyword evidence="1" id="KW-1133">Transmembrane helix</keyword>